<dbReference type="InParanoid" id="V5IL24"/>
<evidence type="ECO:0000313" key="2">
    <source>
        <dbReference type="EMBL" id="ESA42413.1"/>
    </source>
</evidence>
<dbReference type="RefSeq" id="XP_011394776.1">
    <property type="nucleotide sequence ID" value="XM_011396474.1"/>
</dbReference>
<evidence type="ECO:0000313" key="3">
    <source>
        <dbReference type="Proteomes" id="UP000001805"/>
    </source>
</evidence>
<feature type="domain" description="Heterokaryon incompatibility" evidence="1">
    <location>
        <begin position="129"/>
        <end position="235"/>
    </location>
</feature>
<protein>
    <recommendedName>
        <fullName evidence="1">Heterokaryon incompatibility domain-containing protein</fullName>
    </recommendedName>
</protein>
<dbReference type="EMBL" id="CM002240">
    <property type="protein sequence ID" value="ESA42413.1"/>
    <property type="molecule type" value="Genomic_DNA"/>
</dbReference>
<gene>
    <name evidence="2" type="ORF">NCU10156</name>
</gene>
<dbReference type="AlphaFoldDB" id="V5IL24"/>
<dbReference type="Proteomes" id="UP000001805">
    <property type="component" value="Chromosome 2, Linkage Group V"/>
</dbReference>
<name>V5IL24_NEUCR</name>
<dbReference type="Pfam" id="PF06985">
    <property type="entry name" value="HET"/>
    <property type="match status" value="1"/>
</dbReference>
<accession>V5IL24</accession>
<sequence>MNRDLHDSDDDCQQTLGQIARHHGRSIVEMLVQIQNAKTEEWKPTKFLQPLEVLQLIDCPPSNTAPRSNFAGTKEPLHSDTVTVPKLLVDIKVQRGFPRISSGQEFPAQHDSSFMNRCHLNVLDGQTKYIAVSYTWDPPDGHDNTSGRYWIAKRAGNGFKQSPIRNSLLDRVTHYMRALCVEHLWIDQHCIVQTTTCTMSRCAHDDCNEKREAVHAMDLVFTSSEYPTAFLSQSIDTWWDLHVAKHWDRVAIIGNCCRYPKRLELQYLQQMGRSLGLSILALVLLNGEVLDNREKQDQRKIADMTVSQFLASQVCRNGYYASRCGFIDVTLTMTGIRTRGHLWKLGEVIDASEGLVDDDAAAVNCKPKSFKNWPIDNSTAANEYRCWWREARCRKLIAILEASGYSNLAENLRQLFKHPITDCLFRPNDHQTKDGQSSTPPLATLEVIDAIGRGKKVRVGRLWHPGLLSEPSSYSALFVWEGDELDDLEDHQENKTLVPAMVFTATRVSDFSSPFDPIDEHPRLSSEEGKFHRHLSLEVEIENLGAKKVVFSKKTGNLPSLKTKRWLSGLHFPPEICMRPSRLVVFPWLHLFTAVIEVMRFSTLY</sequence>
<dbReference type="KEGG" id="ncr:NCU10156"/>
<dbReference type="VEuPathDB" id="FungiDB:NCU10156"/>
<organism evidence="2 3">
    <name type="scientific">Neurospora crassa (strain ATCC 24698 / 74-OR23-1A / CBS 708.71 / DSM 1257 / FGSC 987)</name>
    <dbReference type="NCBI Taxonomy" id="367110"/>
    <lineage>
        <taxon>Eukaryota</taxon>
        <taxon>Fungi</taxon>
        <taxon>Dikarya</taxon>
        <taxon>Ascomycota</taxon>
        <taxon>Pezizomycotina</taxon>
        <taxon>Sordariomycetes</taxon>
        <taxon>Sordariomycetidae</taxon>
        <taxon>Sordariales</taxon>
        <taxon>Sordariaceae</taxon>
        <taxon>Neurospora</taxon>
    </lineage>
</organism>
<dbReference type="STRING" id="367110.V5IL24"/>
<dbReference type="GeneID" id="23568525"/>
<reference evidence="2 3" key="1">
    <citation type="journal article" date="2003" name="Nature">
        <title>The genome sequence of the filamentous fungus Neurospora crassa.</title>
        <authorList>
            <person name="Galagan J.E."/>
            <person name="Calvo S.E."/>
            <person name="Borkovich K.A."/>
            <person name="Selker E.U."/>
            <person name="Read N.D."/>
            <person name="Jaffe D."/>
            <person name="FitzHugh W."/>
            <person name="Ma L.J."/>
            <person name="Smirnov S."/>
            <person name="Purcell S."/>
            <person name="Rehman B."/>
            <person name="Elkins T."/>
            <person name="Engels R."/>
            <person name="Wang S."/>
            <person name="Nielsen C.B."/>
            <person name="Butler J."/>
            <person name="Endrizzi M."/>
            <person name="Qui D."/>
            <person name="Ianakiev P."/>
            <person name="Bell-Pedersen D."/>
            <person name="Nelson M.A."/>
            <person name="Werner-Washburne M."/>
            <person name="Selitrennikoff C.P."/>
            <person name="Kinsey J.A."/>
            <person name="Braun E.L."/>
            <person name="Zelter A."/>
            <person name="Schulte U."/>
            <person name="Kothe G.O."/>
            <person name="Jedd G."/>
            <person name="Mewes W."/>
            <person name="Staben C."/>
            <person name="Marcotte E."/>
            <person name="Greenberg D."/>
            <person name="Roy A."/>
            <person name="Foley K."/>
            <person name="Naylor J."/>
            <person name="Stange-Thomann N."/>
            <person name="Barrett R."/>
            <person name="Gnerre S."/>
            <person name="Kamal M."/>
            <person name="Kamvysselis M."/>
            <person name="Mauceli E."/>
            <person name="Bielke C."/>
            <person name="Rudd S."/>
            <person name="Frishman D."/>
            <person name="Krystofova S."/>
            <person name="Rasmussen C."/>
            <person name="Metzenberg R.L."/>
            <person name="Perkins D.D."/>
            <person name="Kroken S."/>
            <person name="Cogoni C."/>
            <person name="Macino G."/>
            <person name="Catcheside D."/>
            <person name="Li W."/>
            <person name="Pratt R.J."/>
            <person name="Osmani S.A."/>
            <person name="DeSouza C.P."/>
            <person name="Glass L."/>
            <person name="Orbach M.J."/>
            <person name="Berglund J.A."/>
            <person name="Voelker R."/>
            <person name="Yarden O."/>
            <person name="Plamann M."/>
            <person name="Seiler S."/>
            <person name="Dunlap J."/>
            <person name="Radford A."/>
            <person name="Aramayo R."/>
            <person name="Natvig D.O."/>
            <person name="Alex L.A."/>
            <person name="Mannhaupt G."/>
            <person name="Ebbole D.J."/>
            <person name="Freitag M."/>
            <person name="Paulsen I."/>
            <person name="Sachs M.S."/>
            <person name="Lander E.S."/>
            <person name="Nusbaum C."/>
            <person name="Birren B."/>
        </authorList>
    </citation>
    <scope>NUCLEOTIDE SEQUENCE [LARGE SCALE GENOMIC DNA]</scope>
    <source>
        <strain evidence="3">ATCC 24698 / 74-OR23-1A / CBS 708.71 / DSM 1257 / FGSC 987</strain>
    </source>
</reference>
<proteinExistence type="predicted"/>
<dbReference type="OrthoDB" id="270167at2759"/>
<keyword evidence="3" id="KW-1185">Reference proteome</keyword>
<evidence type="ECO:0000259" key="1">
    <source>
        <dbReference type="Pfam" id="PF06985"/>
    </source>
</evidence>
<dbReference type="InterPro" id="IPR010730">
    <property type="entry name" value="HET"/>
</dbReference>